<organism evidence="3 4">
    <name type="scientific">Xiphophorus couchianus</name>
    <name type="common">Monterrey platyfish</name>
    <dbReference type="NCBI Taxonomy" id="32473"/>
    <lineage>
        <taxon>Eukaryota</taxon>
        <taxon>Metazoa</taxon>
        <taxon>Chordata</taxon>
        <taxon>Craniata</taxon>
        <taxon>Vertebrata</taxon>
        <taxon>Euteleostomi</taxon>
        <taxon>Actinopterygii</taxon>
        <taxon>Neopterygii</taxon>
        <taxon>Teleostei</taxon>
        <taxon>Neoteleostei</taxon>
        <taxon>Acanthomorphata</taxon>
        <taxon>Ovalentaria</taxon>
        <taxon>Atherinomorphae</taxon>
        <taxon>Cyprinodontiformes</taxon>
        <taxon>Poeciliidae</taxon>
        <taxon>Poeciliinae</taxon>
        <taxon>Xiphophorus</taxon>
    </lineage>
</organism>
<feature type="domain" description="Ig-like" evidence="2">
    <location>
        <begin position="28"/>
        <end position="129"/>
    </location>
</feature>
<evidence type="ECO:0000256" key="1">
    <source>
        <dbReference type="SAM" id="Phobius"/>
    </source>
</evidence>
<name>A0A3B5M643_9TELE</name>
<dbReference type="SUPFAM" id="SSF48726">
    <property type="entry name" value="Immunoglobulin"/>
    <property type="match status" value="1"/>
</dbReference>
<reference evidence="3" key="1">
    <citation type="submission" date="2025-08" db="UniProtKB">
        <authorList>
            <consortium name="Ensembl"/>
        </authorList>
    </citation>
    <scope>IDENTIFICATION</scope>
</reference>
<evidence type="ECO:0000313" key="3">
    <source>
        <dbReference type="Ensembl" id="ENSXCOP00000018922.1"/>
    </source>
</evidence>
<dbReference type="InterPro" id="IPR050150">
    <property type="entry name" value="IgV_Light_Chain"/>
</dbReference>
<evidence type="ECO:0000313" key="4">
    <source>
        <dbReference type="Proteomes" id="UP000261380"/>
    </source>
</evidence>
<feature type="transmembrane region" description="Helical" evidence="1">
    <location>
        <begin position="21"/>
        <end position="42"/>
    </location>
</feature>
<dbReference type="PROSITE" id="PS50835">
    <property type="entry name" value="IG_LIKE"/>
    <property type="match status" value="1"/>
</dbReference>
<proteinExistence type="predicted"/>
<dbReference type="InterPro" id="IPR003599">
    <property type="entry name" value="Ig_sub"/>
</dbReference>
<protein>
    <recommendedName>
        <fullName evidence="2">Ig-like domain-containing protein</fullName>
    </recommendedName>
</protein>
<dbReference type="Proteomes" id="UP000261380">
    <property type="component" value="Unplaced"/>
</dbReference>
<dbReference type="InterPro" id="IPR007110">
    <property type="entry name" value="Ig-like_dom"/>
</dbReference>
<keyword evidence="1" id="KW-1133">Transmembrane helix</keyword>
<dbReference type="GeneTree" id="ENSGT01080000257344"/>
<dbReference type="PANTHER" id="PTHR23267">
    <property type="entry name" value="IMMUNOGLOBULIN LIGHT CHAIN"/>
    <property type="match status" value="1"/>
</dbReference>
<dbReference type="AlphaFoldDB" id="A0A3B5M643"/>
<dbReference type="InterPro" id="IPR013106">
    <property type="entry name" value="Ig_V-set"/>
</dbReference>
<dbReference type="InterPro" id="IPR013783">
    <property type="entry name" value="Ig-like_fold"/>
</dbReference>
<evidence type="ECO:0000259" key="2">
    <source>
        <dbReference type="PROSITE" id="PS50835"/>
    </source>
</evidence>
<dbReference type="InterPro" id="IPR036179">
    <property type="entry name" value="Ig-like_dom_sf"/>
</dbReference>
<reference evidence="3" key="2">
    <citation type="submission" date="2025-09" db="UniProtKB">
        <authorList>
            <consortium name="Ensembl"/>
        </authorList>
    </citation>
    <scope>IDENTIFICATION</scope>
</reference>
<keyword evidence="1" id="KW-0812">Transmembrane</keyword>
<dbReference type="SMART" id="SM00406">
    <property type="entry name" value="IGv"/>
    <property type="match status" value="1"/>
</dbReference>
<accession>A0A3B5M643</accession>
<dbReference type="SMART" id="SM00409">
    <property type="entry name" value="IG"/>
    <property type="match status" value="1"/>
</dbReference>
<dbReference type="Pfam" id="PF07686">
    <property type="entry name" value="V-set"/>
    <property type="match status" value="1"/>
</dbReference>
<keyword evidence="1" id="KW-0472">Membrane</keyword>
<dbReference type="Gene3D" id="2.60.40.10">
    <property type="entry name" value="Immunoglobulins"/>
    <property type="match status" value="1"/>
</dbReference>
<sequence length="184" mass="20716">MQSHLNADEICTFFLKLFFFLFYKALKPNVFLSMIVLLHVYLPCCSSPDLLKSAALGETVSLSCSASKGVDDDLSWYLQKPGQPPKLLFYKISSRQSDTPSHFSSSGSEPQFTLTIGGVQAEDTGDYYCMGAYIGLRTQCYKAVQKPPTDQTSGWKETDMMHHCLQEQSLTHTCKHTHRQLCPR</sequence>
<keyword evidence="4" id="KW-1185">Reference proteome</keyword>
<dbReference type="Ensembl" id="ENSXCOT00000019159.1">
    <property type="protein sequence ID" value="ENSXCOP00000018922.1"/>
    <property type="gene ID" value="ENSXCOG00000014234.1"/>
</dbReference>